<evidence type="ECO:0000259" key="4">
    <source>
        <dbReference type="Pfam" id="PF07859"/>
    </source>
</evidence>
<dbReference type="InterPro" id="IPR029058">
    <property type="entry name" value="AB_hydrolase_fold"/>
</dbReference>
<feature type="active site" evidence="3">
    <location>
        <position position="113"/>
    </location>
</feature>
<organism evidence="5 6">
    <name type="scientific">Caulobacter segnis</name>
    <dbReference type="NCBI Taxonomy" id="88688"/>
    <lineage>
        <taxon>Bacteria</taxon>
        <taxon>Pseudomonadati</taxon>
        <taxon>Pseudomonadota</taxon>
        <taxon>Alphaproteobacteria</taxon>
        <taxon>Caulobacterales</taxon>
        <taxon>Caulobacteraceae</taxon>
        <taxon>Caulobacter</taxon>
    </lineage>
</organism>
<dbReference type="PROSITE" id="PS01174">
    <property type="entry name" value="LIPASE_GDXG_SER"/>
    <property type="match status" value="1"/>
</dbReference>
<keyword evidence="2 5" id="KW-0378">Hydrolase</keyword>
<comment type="similarity">
    <text evidence="1">Belongs to the 'GDXG' lipolytic enzyme family.</text>
</comment>
<dbReference type="SUPFAM" id="SSF53474">
    <property type="entry name" value="alpha/beta-Hydrolases"/>
    <property type="match status" value="1"/>
</dbReference>
<keyword evidence="6" id="KW-1185">Reference proteome</keyword>
<dbReference type="Gene3D" id="3.40.50.1820">
    <property type="entry name" value="alpha/beta hydrolase"/>
    <property type="match status" value="1"/>
</dbReference>
<dbReference type="PANTHER" id="PTHR48081">
    <property type="entry name" value="AB HYDROLASE SUPERFAMILY PROTEIN C4A8.06C"/>
    <property type="match status" value="1"/>
</dbReference>
<gene>
    <name evidence="5" type="ORF">MZV50_23025</name>
</gene>
<protein>
    <submittedName>
        <fullName evidence="5">Alpha/beta hydrolase</fullName>
    </submittedName>
</protein>
<dbReference type="GO" id="GO:0016787">
    <property type="term" value="F:hydrolase activity"/>
    <property type="evidence" value="ECO:0007669"/>
    <property type="project" value="UniProtKB-KW"/>
</dbReference>
<dbReference type="Proteomes" id="UP001057520">
    <property type="component" value="Chromosome"/>
</dbReference>
<evidence type="ECO:0000256" key="2">
    <source>
        <dbReference type="ARBA" id="ARBA00022801"/>
    </source>
</evidence>
<proteinExistence type="inferred from homology"/>
<dbReference type="EMBL" id="CP096040">
    <property type="protein sequence ID" value="USQ95388.1"/>
    <property type="molecule type" value="Genomic_DNA"/>
</dbReference>
<dbReference type="InterPro" id="IPR002168">
    <property type="entry name" value="Lipase_GDXG_HIS_AS"/>
</dbReference>
<dbReference type="InterPro" id="IPR013094">
    <property type="entry name" value="AB_hydrolase_3"/>
</dbReference>
<dbReference type="Pfam" id="PF07859">
    <property type="entry name" value="Abhydrolase_3"/>
    <property type="match status" value="1"/>
</dbReference>
<sequence length="276" mass="28654">MFDAMMAATPAAEGVRFELGEVGGVPGWWCRIPAADPGRLLLYVHGGGYALGSAEAFRNLASQIAVRAKADAFLPEYRLAPEHPFPAAIDDVIAAYHGLMALGQARIAIAGDSAGGGLTLALLAILHAQGVTPVGAAVMSPWTDLDLTGASLESRANADPIFTRSVLQAMADNYAGGRDRTDPRMSPLYSALGGLPPIYIDVGDDEVLLDDSVRFAARAAEAGVDVNLSIWGGMPHVFQSSLGLLRAADQSLDASGAFLSSRLAVPANPTTPTEGE</sequence>
<accession>A0ABY4ZRP1</accession>
<dbReference type="InterPro" id="IPR050300">
    <property type="entry name" value="GDXG_lipolytic_enzyme"/>
</dbReference>
<dbReference type="PROSITE" id="PS01173">
    <property type="entry name" value="LIPASE_GDXG_HIS"/>
    <property type="match status" value="1"/>
</dbReference>
<evidence type="ECO:0000313" key="5">
    <source>
        <dbReference type="EMBL" id="USQ95388.1"/>
    </source>
</evidence>
<dbReference type="InterPro" id="IPR033140">
    <property type="entry name" value="Lipase_GDXG_put_SER_AS"/>
</dbReference>
<dbReference type="PANTHER" id="PTHR48081:SF30">
    <property type="entry name" value="ACETYL-HYDROLASE LIPR-RELATED"/>
    <property type="match status" value="1"/>
</dbReference>
<evidence type="ECO:0000256" key="1">
    <source>
        <dbReference type="ARBA" id="ARBA00010515"/>
    </source>
</evidence>
<feature type="domain" description="Alpha/beta hydrolase fold-3" evidence="4">
    <location>
        <begin position="41"/>
        <end position="239"/>
    </location>
</feature>
<evidence type="ECO:0000256" key="3">
    <source>
        <dbReference type="PROSITE-ProRule" id="PRU10038"/>
    </source>
</evidence>
<name>A0ABY4ZRP1_9CAUL</name>
<reference evidence="5 6" key="1">
    <citation type="submission" date="2022-04" db="EMBL/GenBank/DDBJ databases">
        <title>Genome sequence of soybean root-associated Caulobacter segnis RL271.</title>
        <authorList>
            <person name="Longley R."/>
            <person name="Bonito G."/>
            <person name="Trigodet F."/>
            <person name="Crosson S."/>
            <person name="Fiebig A."/>
        </authorList>
    </citation>
    <scope>NUCLEOTIDE SEQUENCE [LARGE SCALE GENOMIC DNA]</scope>
    <source>
        <strain evidence="5 6">RL271</strain>
    </source>
</reference>
<evidence type="ECO:0000313" key="6">
    <source>
        <dbReference type="Proteomes" id="UP001057520"/>
    </source>
</evidence>